<dbReference type="Proteomes" id="UP000019118">
    <property type="component" value="Unassembled WGS sequence"/>
</dbReference>
<proteinExistence type="predicted"/>
<dbReference type="PANTHER" id="PTHR45912">
    <property type="entry name" value="CILIA- AND FLAGELLA-ASSOCIATED PROTEIN 47"/>
    <property type="match status" value="1"/>
</dbReference>
<protein>
    <submittedName>
        <fullName evidence="2">Uncharacterized protein</fullName>
    </submittedName>
</protein>
<feature type="region of interest" description="Disordered" evidence="1">
    <location>
        <begin position="269"/>
        <end position="306"/>
    </location>
</feature>
<reference evidence="3" key="1">
    <citation type="journal article" date="2013" name="Genome Biol.">
        <title>Draft genome of the mountain pine beetle, Dendroctonus ponderosae Hopkins, a major forest pest.</title>
        <authorList>
            <person name="Keeling C.I."/>
            <person name="Yuen M.M."/>
            <person name="Liao N.Y."/>
            <person name="Docking T.R."/>
            <person name="Chan S.K."/>
            <person name="Taylor G.A."/>
            <person name="Palmquist D.L."/>
            <person name="Jackman S.D."/>
            <person name="Nguyen A."/>
            <person name="Li M."/>
            <person name="Henderson H."/>
            <person name="Janes J.K."/>
            <person name="Zhao Y."/>
            <person name="Pandoh P."/>
            <person name="Moore R."/>
            <person name="Sperling F.A."/>
            <person name="Huber D.P."/>
            <person name="Birol I."/>
            <person name="Jones S.J."/>
            <person name="Bohlmann J."/>
        </authorList>
    </citation>
    <scope>NUCLEOTIDE SEQUENCE</scope>
</reference>
<keyword evidence="3" id="KW-1185">Reference proteome</keyword>
<name>A0AAR5Q3W0_DENPD</name>
<dbReference type="PANTHER" id="PTHR45912:SF3">
    <property type="entry name" value="CILIA- AND FLAGELLA-ASSOCIATED PROTEIN 47"/>
    <property type="match status" value="1"/>
</dbReference>
<accession>A0AAR5Q3W0</accession>
<dbReference type="AlphaFoldDB" id="A0AAR5Q3W0"/>
<evidence type="ECO:0000256" key="1">
    <source>
        <dbReference type="SAM" id="MobiDB-lite"/>
    </source>
</evidence>
<dbReference type="GO" id="GO:0005929">
    <property type="term" value="C:cilium"/>
    <property type="evidence" value="ECO:0007669"/>
    <property type="project" value="TreeGrafter"/>
</dbReference>
<feature type="compositionally biased region" description="Basic residues" evidence="1">
    <location>
        <begin position="275"/>
        <end position="304"/>
    </location>
</feature>
<reference evidence="2" key="2">
    <citation type="submission" date="2024-08" db="UniProtKB">
        <authorList>
            <consortium name="EnsemblMetazoa"/>
        </authorList>
    </citation>
    <scope>IDENTIFICATION</scope>
</reference>
<organism evidence="2 3">
    <name type="scientific">Dendroctonus ponderosae</name>
    <name type="common">Mountain pine beetle</name>
    <dbReference type="NCBI Taxonomy" id="77166"/>
    <lineage>
        <taxon>Eukaryota</taxon>
        <taxon>Metazoa</taxon>
        <taxon>Ecdysozoa</taxon>
        <taxon>Arthropoda</taxon>
        <taxon>Hexapoda</taxon>
        <taxon>Insecta</taxon>
        <taxon>Pterygota</taxon>
        <taxon>Neoptera</taxon>
        <taxon>Endopterygota</taxon>
        <taxon>Coleoptera</taxon>
        <taxon>Polyphaga</taxon>
        <taxon>Cucujiformia</taxon>
        <taxon>Curculionidae</taxon>
        <taxon>Scolytinae</taxon>
        <taxon>Dendroctonus</taxon>
    </lineage>
</organism>
<dbReference type="GO" id="GO:0060271">
    <property type="term" value="P:cilium assembly"/>
    <property type="evidence" value="ECO:0007669"/>
    <property type="project" value="TreeGrafter"/>
</dbReference>
<sequence length="617" mass="70260">MSCLQLLGAYSDADDEDQKNEAVDETLKCLQNREIEQTQVLHDFIDDFVASQEYADYMREKRNISKCSTATQCDSSEIVVECRRQEVLVKYPLTAAQKKMVAFERHFEKYAAKIQRDAKVKKQERSIQIIKGKIAEARKIFECTRKKTQTEKGKLERDLMRKYSAKFGIDLDSLSAPMQLELLAKFRKCHQDSTEQARKRQENWIHILEKLVQEYKLKKPPHQPSKPQPRLVERVFDDLMIVGTKIQQPQAHPVAAEVEPSVVLEAEEVVSSKKGQAKKQKAPKQKPKTPKVKKPKTKSKKQKPASKLVLPTIPLVNPREKLLPANIPDLVDLIEEFGVLDCAMENRDLNRSHQHAEVEDSGLSWEPSLVQFENFSQNQLYRRTVTVRNVSGHIRKIRFLRLDFPDAFDQVAFSVESSGTQKLYTGCEARFSVLFEPFDGVKAYSGKLVLLSLDTQLCEYSKLEIPIQCVPKHCQVSIERKSVHFGRIPIWKADDRGSFQLVKALFSNQGLKACTVCLRKAVDPLQLRSIPDEGLRESPASDPLGEVAAVLSECLDAIGHNFRFESSFFRLGAKEEKRLKVHFTHAPYIGDYFEEYTASVYEAAPAGGLELADCQMA</sequence>
<evidence type="ECO:0000313" key="3">
    <source>
        <dbReference type="Proteomes" id="UP000019118"/>
    </source>
</evidence>
<evidence type="ECO:0000313" key="2">
    <source>
        <dbReference type="EnsemblMetazoa" id="XP_019767944.1"/>
    </source>
</evidence>
<dbReference type="EnsemblMetazoa" id="XM_019912385.1">
    <property type="protein sequence ID" value="XP_019767944.1"/>
    <property type="gene ID" value="LOC109542925"/>
</dbReference>